<evidence type="ECO:0000313" key="3">
    <source>
        <dbReference type="Proteomes" id="UP001218638"/>
    </source>
</evidence>
<keyword evidence="3" id="KW-1185">Reference proteome</keyword>
<dbReference type="RefSeq" id="WP_330932332.1">
    <property type="nucleotide sequence ID" value="NZ_CP119075.1"/>
</dbReference>
<dbReference type="EMBL" id="CP119075">
    <property type="protein sequence ID" value="WED67031.1"/>
    <property type="molecule type" value="Genomic_DNA"/>
</dbReference>
<feature type="region of interest" description="Disordered" evidence="1">
    <location>
        <begin position="1"/>
        <end position="22"/>
    </location>
</feature>
<protein>
    <recommendedName>
        <fullName evidence="4">Phage tail collar domain-containing protein</fullName>
    </recommendedName>
</protein>
<reference evidence="2" key="1">
    <citation type="submission" date="2023-03" db="EMBL/GenBank/DDBJ databases">
        <title>Lomoglobus Profundus gen. nov., sp. nov., a novel member of the phylum Verrucomicrobia, isolated from deep-marine sediment of South China Sea.</title>
        <authorList>
            <person name="Ahmad T."/>
            <person name="Ishaq S.E."/>
            <person name="Wang F."/>
        </authorList>
    </citation>
    <scope>NUCLEOTIDE SEQUENCE</scope>
    <source>
        <strain evidence="2">LMO-M01</strain>
    </source>
</reference>
<dbReference type="KEGG" id="slom:PXH66_09230"/>
<accession>A0AAF0CS44</accession>
<evidence type="ECO:0000256" key="1">
    <source>
        <dbReference type="SAM" id="MobiDB-lite"/>
    </source>
</evidence>
<dbReference type="Proteomes" id="UP001218638">
    <property type="component" value="Chromosome"/>
</dbReference>
<proteinExistence type="predicted"/>
<evidence type="ECO:0008006" key="4">
    <source>
        <dbReference type="Google" id="ProtNLM"/>
    </source>
</evidence>
<dbReference type="AlphaFoldDB" id="A0AAF0CS44"/>
<evidence type="ECO:0000313" key="2">
    <source>
        <dbReference type="EMBL" id="WED67031.1"/>
    </source>
</evidence>
<organism evidence="2 3">
    <name type="scientific">Synoicihabitans lomoniglobus</name>
    <dbReference type="NCBI Taxonomy" id="2909285"/>
    <lineage>
        <taxon>Bacteria</taxon>
        <taxon>Pseudomonadati</taxon>
        <taxon>Verrucomicrobiota</taxon>
        <taxon>Opitutia</taxon>
        <taxon>Opitutales</taxon>
        <taxon>Opitutaceae</taxon>
        <taxon>Synoicihabitans</taxon>
    </lineage>
</organism>
<name>A0AAF0CS44_9BACT</name>
<gene>
    <name evidence="2" type="ORF">PXH66_09230</name>
</gene>
<sequence length="129" mass="12880">MLEVAHLPKHSHEAIFTPEGGGGSSIEVDVDIDVANTTNNTLTDPVGNILATPSIPVGLGTGPGKLYAPPFEKTGKLGGVNVTVSGSGGSGGGTVIIGNTGGGNAFPIIQPFVGMRFIMATAGVYPPRP</sequence>